<evidence type="ECO:0000313" key="2">
    <source>
        <dbReference type="Proteomes" id="UP000001055"/>
    </source>
</evidence>
<dbReference type="RefSeq" id="XP_001792100.1">
    <property type="nucleotide sequence ID" value="XM_001792048.1"/>
</dbReference>
<name>Q0V3F2_PHANO</name>
<dbReference type="KEGG" id="pno:SNOG_01462"/>
<sequence>MTAWSRCSNPAGRHFSEMFAAKIALQALALRKDGEYFAPPSSSQIYSCYVRTLLLIDLSLHLRLQPQRISISTVAYVQGAAKSTIKVTDESQ</sequence>
<dbReference type="InParanoid" id="Q0V3F2"/>
<dbReference type="AlphaFoldDB" id="Q0V3F2"/>
<evidence type="ECO:0000313" key="1">
    <source>
        <dbReference type="EMBL" id="EAT91111.1"/>
    </source>
</evidence>
<dbReference type="EMBL" id="CH445326">
    <property type="protein sequence ID" value="EAT91111.1"/>
    <property type="molecule type" value="Genomic_DNA"/>
</dbReference>
<dbReference type="GeneID" id="5968945"/>
<proteinExistence type="predicted"/>
<dbReference type="Proteomes" id="UP000001055">
    <property type="component" value="Unassembled WGS sequence"/>
</dbReference>
<dbReference type="HOGENOM" id="CLU_2414035_0_0_1"/>
<accession>Q0V3F2</accession>
<reference evidence="2" key="1">
    <citation type="journal article" date="2007" name="Plant Cell">
        <title>Dothideomycete-plant interactions illuminated by genome sequencing and EST analysis of the wheat pathogen Stagonospora nodorum.</title>
        <authorList>
            <person name="Hane J.K."/>
            <person name="Lowe R.G."/>
            <person name="Solomon P.S."/>
            <person name="Tan K.C."/>
            <person name="Schoch C.L."/>
            <person name="Spatafora J.W."/>
            <person name="Crous P.W."/>
            <person name="Kodira C."/>
            <person name="Birren B.W."/>
            <person name="Galagan J.E."/>
            <person name="Torriani S.F."/>
            <person name="McDonald B.A."/>
            <person name="Oliver R.P."/>
        </authorList>
    </citation>
    <scope>NUCLEOTIDE SEQUENCE [LARGE SCALE GENOMIC DNA]</scope>
    <source>
        <strain evidence="2">SN15 / ATCC MYA-4574 / FGSC 10173</strain>
    </source>
</reference>
<protein>
    <submittedName>
        <fullName evidence="1">Uncharacterized protein</fullName>
    </submittedName>
</protein>
<gene>
    <name evidence="1" type="ORF">SNOG_01462</name>
</gene>
<organism evidence="1 2">
    <name type="scientific">Phaeosphaeria nodorum (strain SN15 / ATCC MYA-4574 / FGSC 10173)</name>
    <name type="common">Glume blotch fungus</name>
    <name type="synonym">Parastagonospora nodorum</name>
    <dbReference type="NCBI Taxonomy" id="321614"/>
    <lineage>
        <taxon>Eukaryota</taxon>
        <taxon>Fungi</taxon>
        <taxon>Dikarya</taxon>
        <taxon>Ascomycota</taxon>
        <taxon>Pezizomycotina</taxon>
        <taxon>Dothideomycetes</taxon>
        <taxon>Pleosporomycetidae</taxon>
        <taxon>Pleosporales</taxon>
        <taxon>Pleosporineae</taxon>
        <taxon>Phaeosphaeriaceae</taxon>
        <taxon>Parastagonospora</taxon>
    </lineage>
</organism>